<gene>
    <name evidence="1" type="ORF">SLEP1_g32380</name>
</gene>
<organism evidence="1 2">
    <name type="scientific">Rubroshorea leprosula</name>
    <dbReference type="NCBI Taxonomy" id="152421"/>
    <lineage>
        <taxon>Eukaryota</taxon>
        <taxon>Viridiplantae</taxon>
        <taxon>Streptophyta</taxon>
        <taxon>Embryophyta</taxon>
        <taxon>Tracheophyta</taxon>
        <taxon>Spermatophyta</taxon>
        <taxon>Magnoliopsida</taxon>
        <taxon>eudicotyledons</taxon>
        <taxon>Gunneridae</taxon>
        <taxon>Pentapetalae</taxon>
        <taxon>rosids</taxon>
        <taxon>malvids</taxon>
        <taxon>Malvales</taxon>
        <taxon>Dipterocarpaceae</taxon>
        <taxon>Rubroshorea</taxon>
    </lineage>
</organism>
<accession>A0AAV5KD38</accession>
<evidence type="ECO:0000313" key="1">
    <source>
        <dbReference type="EMBL" id="GKV22515.1"/>
    </source>
</evidence>
<keyword evidence="2" id="KW-1185">Reference proteome</keyword>
<name>A0AAV5KD38_9ROSI</name>
<dbReference type="AlphaFoldDB" id="A0AAV5KD38"/>
<reference evidence="1 2" key="1">
    <citation type="journal article" date="2021" name="Commun. Biol.">
        <title>The genome of Shorea leprosula (Dipterocarpaceae) highlights the ecological relevance of drought in aseasonal tropical rainforests.</title>
        <authorList>
            <person name="Ng K.K.S."/>
            <person name="Kobayashi M.J."/>
            <person name="Fawcett J.A."/>
            <person name="Hatakeyama M."/>
            <person name="Paape T."/>
            <person name="Ng C.H."/>
            <person name="Ang C.C."/>
            <person name="Tnah L.H."/>
            <person name="Lee C.T."/>
            <person name="Nishiyama T."/>
            <person name="Sese J."/>
            <person name="O'Brien M.J."/>
            <person name="Copetti D."/>
            <person name="Mohd Noor M.I."/>
            <person name="Ong R.C."/>
            <person name="Putra M."/>
            <person name="Sireger I.Z."/>
            <person name="Indrioko S."/>
            <person name="Kosugi Y."/>
            <person name="Izuno A."/>
            <person name="Isagi Y."/>
            <person name="Lee S.L."/>
            <person name="Shimizu K.K."/>
        </authorList>
    </citation>
    <scope>NUCLEOTIDE SEQUENCE [LARGE SCALE GENOMIC DNA]</scope>
    <source>
        <strain evidence="1">214</strain>
    </source>
</reference>
<comment type="caution">
    <text evidence="1">The sequence shown here is derived from an EMBL/GenBank/DDBJ whole genome shotgun (WGS) entry which is preliminary data.</text>
</comment>
<protein>
    <submittedName>
        <fullName evidence="1">Uncharacterized protein</fullName>
    </submittedName>
</protein>
<dbReference type="Proteomes" id="UP001054252">
    <property type="component" value="Unassembled WGS sequence"/>
</dbReference>
<sequence>MELGSPNGLLDWKFLELESMMEEMRLKMVRGLLIKVGTQWCQVKSAPLHGCCYKIVYQVRPTC</sequence>
<proteinExistence type="predicted"/>
<evidence type="ECO:0000313" key="2">
    <source>
        <dbReference type="Proteomes" id="UP001054252"/>
    </source>
</evidence>
<dbReference type="EMBL" id="BPVZ01000060">
    <property type="protein sequence ID" value="GKV22515.1"/>
    <property type="molecule type" value="Genomic_DNA"/>
</dbReference>